<feature type="domain" description="SMC hinge" evidence="8">
    <location>
        <begin position="505"/>
        <end position="612"/>
    </location>
</feature>
<dbReference type="AlphaFoldDB" id="A0A4V0YDL5"/>
<feature type="coiled-coil region" evidence="7">
    <location>
        <begin position="167"/>
        <end position="201"/>
    </location>
</feature>
<dbReference type="GO" id="GO:0030261">
    <property type="term" value="P:chromosome condensation"/>
    <property type="evidence" value="ECO:0007669"/>
    <property type="project" value="InterPro"/>
</dbReference>
<dbReference type="GO" id="GO:0016887">
    <property type="term" value="F:ATP hydrolysis activity"/>
    <property type="evidence" value="ECO:0007669"/>
    <property type="project" value="InterPro"/>
</dbReference>
<dbReference type="GO" id="GO:0007062">
    <property type="term" value="P:sister chromatid cohesion"/>
    <property type="evidence" value="ECO:0007669"/>
    <property type="project" value="InterPro"/>
</dbReference>
<dbReference type="SUPFAM" id="SSF75553">
    <property type="entry name" value="Smc hinge domain"/>
    <property type="match status" value="1"/>
</dbReference>
<dbReference type="InterPro" id="IPR036277">
    <property type="entry name" value="SMC_hinge_sf"/>
</dbReference>
<dbReference type="Pfam" id="PF06470">
    <property type="entry name" value="SMC_hinge"/>
    <property type="match status" value="1"/>
</dbReference>
<dbReference type="Gene3D" id="3.30.70.1620">
    <property type="match status" value="1"/>
</dbReference>
<dbReference type="GO" id="GO:0005737">
    <property type="term" value="C:cytoplasm"/>
    <property type="evidence" value="ECO:0007669"/>
    <property type="project" value="UniProtKB-SubCell"/>
</dbReference>
<dbReference type="InterPro" id="IPR024704">
    <property type="entry name" value="SMC"/>
</dbReference>
<name>A0A4V0YDL5_9MICO</name>
<gene>
    <name evidence="7 9" type="primary">smc</name>
    <name evidence="9" type="ORF">ET475_14845</name>
</gene>
<comment type="similarity">
    <text evidence="7">Belongs to the SMC family.</text>
</comment>
<evidence type="ECO:0000259" key="8">
    <source>
        <dbReference type="SMART" id="SM00968"/>
    </source>
</evidence>
<comment type="subcellular location">
    <subcellularLocation>
        <location evidence="1 7">Cytoplasm</location>
    </subcellularLocation>
</comment>
<comment type="subunit">
    <text evidence="7">Homodimer.</text>
</comment>
<keyword evidence="2 7" id="KW-0963">Cytoplasm</keyword>
<feature type="coiled-coil region" evidence="7">
    <location>
        <begin position="400"/>
        <end position="489"/>
    </location>
</feature>
<dbReference type="FunFam" id="3.40.50.300:FF:000901">
    <property type="entry name" value="Chromosome partition protein Smc"/>
    <property type="match status" value="1"/>
</dbReference>
<dbReference type="Pfam" id="PF02463">
    <property type="entry name" value="SMC_N"/>
    <property type="match status" value="1"/>
</dbReference>
<evidence type="ECO:0000313" key="9">
    <source>
        <dbReference type="EMBL" id="QAY61131.1"/>
    </source>
</evidence>
<evidence type="ECO:0000256" key="3">
    <source>
        <dbReference type="ARBA" id="ARBA00022741"/>
    </source>
</evidence>
<evidence type="ECO:0000256" key="6">
    <source>
        <dbReference type="ARBA" id="ARBA00023125"/>
    </source>
</evidence>
<organism evidence="9 10">
    <name type="scientific">Microbacterium protaetiae</name>
    <dbReference type="NCBI Taxonomy" id="2509458"/>
    <lineage>
        <taxon>Bacteria</taxon>
        <taxon>Bacillati</taxon>
        <taxon>Actinomycetota</taxon>
        <taxon>Actinomycetes</taxon>
        <taxon>Micrococcales</taxon>
        <taxon>Microbacteriaceae</taxon>
        <taxon>Microbacterium</taxon>
    </lineage>
</organism>
<accession>A0A4V0YDL5</accession>
<comment type="function">
    <text evidence="7">Required for chromosome condensation and partitioning.</text>
</comment>
<reference evidence="9 10" key="1">
    <citation type="submission" date="2019-01" db="EMBL/GenBank/DDBJ databases">
        <title>Genome sequencing of strain DFW100M-13.</title>
        <authorList>
            <person name="Heo J."/>
            <person name="Kim S.-J."/>
            <person name="Kim J.-S."/>
            <person name="Hong S.-B."/>
            <person name="Kwon S.-W."/>
        </authorList>
    </citation>
    <scope>NUCLEOTIDE SEQUENCE [LARGE SCALE GENOMIC DNA]</scope>
    <source>
        <strain evidence="9 10">DFW100M-13</strain>
    </source>
</reference>
<evidence type="ECO:0000256" key="7">
    <source>
        <dbReference type="HAMAP-Rule" id="MF_01894"/>
    </source>
</evidence>
<protein>
    <recommendedName>
        <fullName evidence="7">Chromosome partition protein Smc</fullName>
    </recommendedName>
</protein>
<dbReference type="InterPro" id="IPR027417">
    <property type="entry name" value="P-loop_NTPase"/>
</dbReference>
<dbReference type="Proteomes" id="UP000293995">
    <property type="component" value="Chromosome"/>
</dbReference>
<sequence length="1175" mass="126304">MHLKSVTLKGFKSFAQPTTFLLEPGVTAIVGPNGSGKSNIVDALAWVMGEQGAKTLRGGKMEDVIFAGTSTRGPLGRAEVQLTIDNGDGALPIDYAEVTISRTLFRNGASEYAINGQSCRLLDVQELLSDSGLGREMHVIVGQGRLDTVLQASPEERRGFIEEAAGILKHRRRKEKTVRKLQAMEANLTRLNDLAGELRRQLKPLGRQAEIAREAATIAAVVRDAKARLFADELVGLRTELAAAAASEQERHAERMVLQDRAEMLRARVEQLEADQRSEAVDRARAVVFALEQVQERLRGLYSLAGQRLSLLADDDEALAPTQTVSQASIDEVRAGIDEIVAGLGSAQDAAAAAAREVVRARGELDALDADIAAQSALVSEHDMKITALRGTAEAAASALAAVEQAVARQQTALDAARSRRAQAQQALDEIDPEEVTDAASAEHASAYERTQREATEAETEVGGLRERLHAAEREKESLTAQTKALSRALDVRGGASEIIARGDAGVRGLVSDAVQVTPGWEAALAAVLGPLAEGVLVDDADSAVAVARSIRDSDLGVVDIAIAEVATSGSHEDAPAGLTAAVDAVTAPGGVRGLLAGVYLAEDIDAARAAVSAAPQTITVVTRAGELVTPFRLRAGSGQGRSRLELAAERDAAAERLAEVAVVVDSLREALSEQQAALDDARRQAKAALQALRQHDAELAAHAEKANRATVRHEAAVAECERLEASLRQAEASVVQAKDSARSAQEQLDAALEAPRPILDASSREGMLAELETARDTEMRARLEVETLKERIRAEEARATSLEHQREREKTAAAEAARRAVLRRAQRDVAAGVADRLPPLLDSVDRSVSQARVELATAESARTALTAELTQLRADETSVRERLAGLTENVHGLELQIHEKRLHVTSLLERVQSELGLEEDILISEYGPDQDVPAESEDGEASPFDRRAQAKRLQDAERKLAQLGRVNPLALEEFDALEQRHKFLTEQLADLTQTRKDLLTIIDELDERMQSIFQAAFDDTKQAFTEVFPILFPGGTGSISLTNPDEPLSAGIEVAVRPVGKKIERLSLLSGGERSLAAVALLTAIFKARPSPFYILDEVEAALDDANLGRLLGVFEQLRASSQLIVITHQKRTMEIADALYGVSMRQDGVSAVVGQRVGDRKTRDERSSEPVRV</sequence>
<keyword evidence="5 7" id="KW-0175">Coiled coil</keyword>
<dbReference type="GO" id="GO:0005694">
    <property type="term" value="C:chromosome"/>
    <property type="evidence" value="ECO:0007669"/>
    <property type="project" value="InterPro"/>
</dbReference>
<dbReference type="GO" id="GO:0003677">
    <property type="term" value="F:DNA binding"/>
    <property type="evidence" value="ECO:0007669"/>
    <property type="project" value="UniProtKB-UniRule"/>
</dbReference>
<dbReference type="KEGG" id="mprt:ET475_14845"/>
<evidence type="ECO:0000256" key="4">
    <source>
        <dbReference type="ARBA" id="ARBA00022840"/>
    </source>
</evidence>
<feature type="coiled-coil region" evidence="7">
    <location>
        <begin position="947"/>
        <end position="1009"/>
    </location>
</feature>
<dbReference type="NCBIfam" id="TIGR02168">
    <property type="entry name" value="SMC_prok_B"/>
    <property type="match status" value="1"/>
</dbReference>
<evidence type="ECO:0000313" key="10">
    <source>
        <dbReference type="Proteomes" id="UP000293995"/>
    </source>
</evidence>
<keyword evidence="4 7" id="KW-0067">ATP-binding</keyword>
<comment type="domain">
    <text evidence="7">Contains large globular domains required for ATP hydrolysis at each terminus and a third globular domain forming a flexible hinge near the middle of the molecule. These domains are separated by coiled-coil structures.</text>
</comment>
<dbReference type="GO" id="GO:0007059">
    <property type="term" value="P:chromosome segregation"/>
    <property type="evidence" value="ECO:0007669"/>
    <property type="project" value="UniProtKB-UniRule"/>
</dbReference>
<dbReference type="FunFam" id="3.40.50.300:FF:000984">
    <property type="entry name" value="Chromosome partition protein Smc"/>
    <property type="match status" value="1"/>
</dbReference>
<dbReference type="EMBL" id="CP035494">
    <property type="protein sequence ID" value="QAY61131.1"/>
    <property type="molecule type" value="Genomic_DNA"/>
</dbReference>
<feature type="binding site" evidence="7">
    <location>
        <begin position="32"/>
        <end position="39"/>
    </location>
    <ligand>
        <name>ATP</name>
        <dbReference type="ChEBI" id="CHEBI:30616"/>
    </ligand>
</feature>
<dbReference type="OrthoDB" id="9808768at2"/>
<dbReference type="PIRSF" id="PIRSF005719">
    <property type="entry name" value="SMC"/>
    <property type="match status" value="1"/>
</dbReference>
<dbReference type="Gene3D" id="1.20.1060.20">
    <property type="match status" value="1"/>
</dbReference>
<dbReference type="SMART" id="SM00968">
    <property type="entry name" value="SMC_hinge"/>
    <property type="match status" value="1"/>
</dbReference>
<dbReference type="InterPro" id="IPR011890">
    <property type="entry name" value="SMC_prok"/>
</dbReference>
<evidence type="ECO:0000256" key="2">
    <source>
        <dbReference type="ARBA" id="ARBA00022490"/>
    </source>
</evidence>
<dbReference type="GO" id="GO:0006260">
    <property type="term" value="P:DNA replication"/>
    <property type="evidence" value="ECO:0007669"/>
    <property type="project" value="UniProtKB-UniRule"/>
</dbReference>
<evidence type="ECO:0000256" key="5">
    <source>
        <dbReference type="ARBA" id="ARBA00023054"/>
    </source>
</evidence>
<dbReference type="RefSeq" id="WP_129391969.1">
    <property type="nucleotide sequence ID" value="NZ_CP035494.1"/>
</dbReference>
<feature type="coiled-coil region" evidence="7">
    <location>
        <begin position="665"/>
        <end position="813"/>
    </location>
</feature>
<dbReference type="InterPro" id="IPR010935">
    <property type="entry name" value="SMC_hinge"/>
</dbReference>
<dbReference type="Gene3D" id="3.40.50.300">
    <property type="entry name" value="P-loop containing nucleotide triphosphate hydrolases"/>
    <property type="match status" value="2"/>
</dbReference>
<keyword evidence="3 7" id="KW-0547">Nucleotide-binding</keyword>
<dbReference type="GO" id="GO:0005524">
    <property type="term" value="F:ATP binding"/>
    <property type="evidence" value="ECO:0007669"/>
    <property type="project" value="UniProtKB-UniRule"/>
</dbReference>
<dbReference type="SUPFAM" id="SSF52540">
    <property type="entry name" value="P-loop containing nucleoside triphosphate hydrolases"/>
    <property type="match status" value="1"/>
</dbReference>
<dbReference type="PANTHER" id="PTHR43977">
    <property type="entry name" value="STRUCTURAL MAINTENANCE OF CHROMOSOMES PROTEIN 3"/>
    <property type="match status" value="1"/>
</dbReference>
<proteinExistence type="inferred from homology"/>
<dbReference type="InterPro" id="IPR003395">
    <property type="entry name" value="RecF/RecN/SMC_N"/>
</dbReference>
<keyword evidence="6 7" id="KW-0238">DNA-binding</keyword>
<dbReference type="HAMAP" id="MF_01894">
    <property type="entry name" value="Smc_prok"/>
    <property type="match status" value="1"/>
</dbReference>
<evidence type="ECO:0000256" key="1">
    <source>
        <dbReference type="ARBA" id="ARBA00004496"/>
    </source>
</evidence>
<keyword evidence="10" id="KW-1185">Reference proteome</keyword>